<feature type="compositionally biased region" description="Low complexity" evidence="1">
    <location>
        <begin position="776"/>
        <end position="803"/>
    </location>
</feature>
<feature type="compositionally biased region" description="Polar residues" evidence="1">
    <location>
        <begin position="724"/>
        <end position="734"/>
    </location>
</feature>
<evidence type="ECO:0000313" key="3">
    <source>
        <dbReference type="EMBL" id="MDV3458510.1"/>
    </source>
</evidence>
<dbReference type="Proteomes" id="UP001273531">
    <property type="component" value="Unassembled WGS sequence"/>
</dbReference>
<dbReference type="PANTHER" id="PTHR47234">
    <property type="match status" value="1"/>
</dbReference>
<feature type="region of interest" description="Disordered" evidence="1">
    <location>
        <begin position="724"/>
        <end position="753"/>
    </location>
</feature>
<feature type="chain" id="PRO_5047533978" evidence="2">
    <location>
        <begin position="23"/>
        <end position="998"/>
    </location>
</feature>
<evidence type="ECO:0000256" key="1">
    <source>
        <dbReference type="SAM" id="MobiDB-lite"/>
    </source>
</evidence>
<protein>
    <submittedName>
        <fullName evidence="3">TonB-dependent receptor</fullName>
    </submittedName>
</protein>
<organism evidence="3 4">
    <name type="scientific">Sphingomonas agrestis</name>
    <dbReference type="NCBI Taxonomy" id="3080540"/>
    <lineage>
        <taxon>Bacteria</taxon>
        <taxon>Pseudomonadati</taxon>
        <taxon>Pseudomonadota</taxon>
        <taxon>Alphaproteobacteria</taxon>
        <taxon>Sphingomonadales</taxon>
        <taxon>Sphingomonadaceae</taxon>
        <taxon>Sphingomonas</taxon>
    </lineage>
</organism>
<keyword evidence="4" id="KW-1185">Reference proteome</keyword>
<keyword evidence="3" id="KW-0675">Receptor</keyword>
<feature type="region of interest" description="Disordered" evidence="1">
    <location>
        <begin position="29"/>
        <end position="55"/>
    </location>
</feature>
<dbReference type="RefSeq" id="WP_317227694.1">
    <property type="nucleotide sequence ID" value="NZ_JAWJEJ010000002.1"/>
</dbReference>
<gene>
    <name evidence="3" type="ORF">RZN05_16045</name>
</gene>
<dbReference type="PANTHER" id="PTHR47234:SF1">
    <property type="entry name" value="TONB-DEPENDENT RECEPTOR"/>
    <property type="match status" value="1"/>
</dbReference>
<sequence length="998" mass="106827">MTKWGCAIGALMVGALPMTAAAQDAAVPAPQPAPALTDSAAPAQQTPPPAEPEAEETLGDEIVVTGQLRGAVPGDVKPEVQLSPADIRSYGASNVTELMNALSAQLGSGSGRGSEQPVILLSGRRSSFAEIRNIPTEAIERMDILPEEAALQFGYGANQKVVNFVLRRRFQAVTTVLEGAMPWAGGNSGQGFNANLQSIRRDERIELDVKYGQNSGLLESERGVTRAPTTLFDTFGNITGLNGGEIDPVLSALAGGMVTEAGVPLGANGTAPTLAGFAGTAGVRNVSDLTPYRTLTGGAGARQFGDNTAPLSGTPQRNFEITGTYRPAISQTVSAVATVGFTTRHTDTLLGLPSAALVLPASNPFSPFSRDVELYRYYDNLPALARSNDSRAINGNVTINGTTSPWLASWGWSLQGEYQYNENKSVTATGIDVTGAQALLDAGDPRFNPFGPIAASLYALQPDQIAKSQSNRATLDFSTFGSLFKLPAGDVRASVRVLGRTQRQDSQSWIAGQYRAGDIARDSASIRGNITLPITSRRMAVLDAIGDLSLTGNVEVEQLSDFGRLTSTTYGLNWSPIPQLRANISVSDDRNAPDPGQLGDPVLVTPNRRIYDFVRNESVDVTAITGGNPLLPADNRHVFNARLSIRPFSETNFGINASFSDSRTRAGILAFPGATAEIEAAFPDRFVRDPDGRLLSVDYRPITVDRQDRTQLRWGIDFSIPISSPQGRQMQSRMTAYREAVVESRRTGQPLPPEFTAQQEQFRRLGQQQSLFGGNQRRPGQGEAQRQGQGQGQQQAQGQPGAEQGRERGEGPRQGPGAGGFRGGPGGGGGRGFGGGGNRGNQIRFTLNHSWLLKDEIVIRPGLPVIDRLDGSSAQGVAAHQIDGLIAVKRDAWLVQATGQWQSGWQRTTGALGSQTQLDFGSLAKIGLMAEYNPGQDFDALLKHPWLRGSRVQLRLDNVFNARQRVTDANGEVPAAYVPNLVDPFGRVVRLTFRKQFF</sequence>
<accession>A0ABU3YAS3</accession>
<dbReference type="SUPFAM" id="SSF56935">
    <property type="entry name" value="Porins"/>
    <property type="match status" value="2"/>
</dbReference>
<feature type="region of interest" description="Disordered" evidence="1">
    <location>
        <begin position="771"/>
        <end position="837"/>
    </location>
</feature>
<evidence type="ECO:0000313" key="4">
    <source>
        <dbReference type="Proteomes" id="UP001273531"/>
    </source>
</evidence>
<reference evidence="3 4" key="1">
    <citation type="submission" date="2023-10" db="EMBL/GenBank/DDBJ databases">
        <title>Sphingomonas sp. HF-S4 16S ribosomal RNA gene Genome sequencing and assembly.</title>
        <authorList>
            <person name="Lee H."/>
        </authorList>
    </citation>
    <scope>NUCLEOTIDE SEQUENCE [LARGE SCALE GENOMIC DNA]</scope>
    <source>
        <strain evidence="3 4">HF-S4</strain>
    </source>
</reference>
<feature type="compositionally biased region" description="Gly residues" evidence="1">
    <location>
        <begin position="812"/>
        <end position="837"/>
    </location>
</feature>
<proteinExistence type="predicted"/>
<feature type="signal peptide" evidence="2">
    <location>
        <begin position="1"/>
        <end position="22"/>
    </location>
</feature>
<keyword evidence="2" id="KW-0732">Signal</keyword>
<evidence type="ECO:0000256" key="2">
    <source>
        <dbReference type="SAM" id="SignalP"/>
    </source>
</evidence>
<dbReference type="EMBL" id="JAWJEJ010000002">
    <property type="protein sequence ID" value="MDV3458510.1"/>
    <property type="molecule type" value="Genomic_DNA"/>
</dbReference>
<dbReference type="InterPro" id="IPR037066">
    <property type="entry name" value="Plug_dom_sf"/>
</dbReference>
<dbReference type="Gene3D" id="2.170.130.10">
    <property type="entry name" value="TonB-dependent receptor, plug domain"/>
    <property type="match status" value="1"/>
</dbReference>
<comment type="caution">
    <text evidence="3">The sequence shown here is derived from an EMBL/GenBank/DDBJ whole genome shotgun (WGS) entry which is preliminary data.</text>
</comment>
<name>A0ABU3YAS3_9SPHN</name>